<dbReference type="PANTHER" id="PTHR46068">
    <property type="entry name" value="PROTEIN CBG27172"/>
    <property type="match status" value="1"/>
</dbReference>
<dbReference type="WBParaSite" id="Hba_07178">
    <property type="protein sequence ID" value="Hba_07178"/>
    <property type="gene ID" value="Hba_07178"/>
</dbReference>
<name>A0A1I7WPU5_HETBA</name>
<protein>
    <submittedName>
        <fullName evidence="2">HTH_Tnp_Tc3_1 domain-containing protein</fullName>
    </submittedName>
</protein>
<dbReference type="PANTHER" id="PTHR46068:SF1">
    <property type="entry name" value="TRANSPOSASE IS30-LIKE HTH DOMAIN-CONTAINING PROTEIN"/>
    <property type="match status" value="1"/>
</dbReference>
<reference evidence="2" key="1">
    <citation type="submission" date="2016-11" db="UniProtKB">
        <authorList>
            <consortium name="WormBaseParasite"/>
        </authorList>
    </citation>
    <scope>IDENTIFICATION</scope>
</reference>
<keyword evidence="1" id="KW-1185">Reference proteome</keyword>
<proteinExistence type="predicted"/>
<sequence length="81" mass="9740">MVKKRILRDSKRSMRKIASDLNISPTSMRKMIKHKLGFYPYKIRRSHMLTEKMKANRYEKSKKLLSIVQHGRAFNVLFTDR</sequence>
<dbReference type="Proteomes" id="UP000095283">
    <property type="component" value="Unplaced"/>
</dbReference>
<accession>A0A1I7WPU5</accession>
<evidence type="ECO:0000313" key="2">
    <source>
        <dbReference type="WBParaSite" id="Hba_07178"/>
    </source>
</evidence>
<evidence type="ECO:0000313" key="1">
    <source>
        <dbReference type="Proteomes" id="UP000095283"/>
    </source>
</evidence>
<dbReference type="AlphaFoldDB" id="A0A1I7WPU5"/>
<organism evidence="1 2">
    <name type="scientific">Heterorhabditis bacteriophora</name>
    <name type="common">Entomopathogenic nematode worm</name>
    <dbReference type="NCBI Taxonomy" id="37862"/>
    <lineage>
        <taxon>Eukaryota</taxon>
        <taxon>Metazoa</taxon>
        <taxon>Ecdysozoa</taxon>
        <taxon>Nematoda</taxon>
        <taxon>Chromadorea</taxon>
        <taxon>Rhabditida</taxon>
        <taxon>Rhabditina</taxon>
        <taxon>Rhabditomorpha</taxon>
        <taxon>Strongyloidea</taxon>
        <taxon>Heterorhabditidae</taxon>
        <taxon>Heterorhabditis</taxon>
    </lineage>
</organism>